<name>A0ABP7YDW8_9FLAO</name>
<accession>A0ABP7YDW8</accession>
<sequence length="176" mass="20732">MVVLKKNMVKYDFLVFLYAYLRQIDLSLDRNRSIPLSKLAAYYDERIKPGKIANYLGNNIDCNKNQRFNPRRRSGFVTMIKGRLLTIFKKEAILSDEEKCYCKEKLLKLESLLSGDFGDDKFLAEEIRIEIAEFNYRIIGLRLKRSDRKKADAVEHFMQSDLVQTKELAEFLNFKV</sequence>
<dbReference type="Proteomes" id="UP001501333">
    <property type="component" value="Unassembled WGS sequence"/>
</dbReference>
<proteinExistence type="predicted"/>
<evidence type="ECO:0000313" key="2">
    <source>
        <dbReference type="Proteomes" id="UP001501333"/>
    </source>
</evidence>
<keyword evidence="2" id="KW-1185">Reference proteome</keyword>
<organism evidence="1 2">
    <name type="scientific">Flavobacterium chungbukense</name>
    <dbReference type="NCBI Taxonomy" id="877464"/>
    <lineage>
        <taxon>Bacteria</taxon>
        <taxon>Pseudomonadati</taxon>
        <taxon>Bacteroidota</taxon>
        <taxon>Flavobacteriia</taxon>
        <taxon>Flavobacteriales</taxon>
        <taxon>Flavobacteriaceae</taxon>
        <taxon>Flavobacterium</taxon>
    </lineage>
</organism>
<evidence type="ECO:0000313" key="1">
    <source>
        <dbReference type="EMBL" id="GAA4134756.1"/>
    </source>
</evidence>
<protein>
    <submittedName>
        <fullName evidence="1">Uncharacterized protein</fullName>
    </submittedName>
</protein>
<reference evidence="2" key="1">
    <citation type="journal article" date="2019" name="Int. J. Syst. Evol. Microbiol.">
        <title>The Global Catalogue of Microorganisms (GCM) 10K type strain sequencing project: providing services to taxonomists for standard genome sequencing and annotation.</title>
        <authorList>
            <consortium name="The Broad Institute Genomics Platform"/>
            <consortium name="The Broad Institute Genome Sequencing Center for Infectious Disease"/>
            <person name="Wu L."/>
            <person name="Ma J."/>
        </authorList>
    </citation>
    <scope>NUCLEOTIDE SEQUENCE [LARGE SCALE GENOMIC DNA]</scope>
    <source>
        <strain evidence="2">JCM 17386</strain>
    </source>
</reference>
<gene>
    <name evidence="1" type="ORF">GCM10022250_29580</name>
</gene>
<dbReference type="EMBL" id="BAABAO010000013">
    <property type="protein sequence ID" value="GAA4134756.1"/>
    <property type="molecule type" value="Genomic_DNA"/>
</dbReference>
<comment type="caution">
    <text evidence="1">The sequence shown here is derived from an EMBL/GenBank/DDBJ whole genome shotgun (WGS) entry which is preliminary data.</text>
</comment>
<dbReference type="RefSeq" id="WP_229350829.1">
    <property type="nucleotide sequence ID" value="NZ_BAABAO010000013.1"/>
</dbReference>